<accession>A0AAQ4DAC3</accession>
<proteinExistence type="predicted"/>
<sequence length="428" mass="46382">MGKIFCLIILESGLRRKLKLNNGTYDELMAGLAGMVEVDSDNTEVQMYDTDLDALVDLLPGDTVPNKAKIYVSQKTATNLRTPDDNSLPQSTFQILEMAPVAMLELFKQESKQPNVTLSSGSSSAVSEDASSGEISLDAPDAGDQTNDCTMEASEQAMEDEQQADETTSTVVAKVESGGSENPVASQSDPCVVFGNVISPSEAAKIQDLLNGAPLSSTLRGEQEVDRAESSVHQETTGNPEPIQDVKDATAIEQWMINLLLEIRQQQRDCMHQVQQIRHRMLLLLERTPHSEAAGAQASTSAAGIVVLPTLPAHTLDELDAAEAAMEDRNVADALRRRLLQLSGMTMREVGSRVMTAIMGTKVQQQFSLHGRKGKRAFLNMKLCTVATDAICKKLGVDLGEALGFIQRWLPGAIDRGGGRKRRLTETS</sequence>
<name>A0AAQ4DAC3_AMBAM</name>
<feature type="region of interest" description="Disordered" evidence="1">
    <location>
        <begin position="217"/>
        <end position="243"/>
    </location>
</feature>
<feature type="compositionally biased region" description="Basic and acidic residues" evidence="1">
    <location>
        <begin position="221"/>
        <end position="232"/>
    </location>
</feature>
<dbReference type="EMBL" id="JARKHS020033062">
    <property type="protein sequence ID" value="KAK8759413.1"/>
    <property type="molecule type" value="Genomic_DNA"/>
</dbReference>
<dbReference type="AlphaFoldDB" id="A0AAQ4DAC3"/>
<dbReference type="Proteomes" id="UP001321473">
    <property type="component" value="Unassembled WGS sequence"/>
</dbReference>
<evidence type="ECO:0008006" key="4">
    <source>
        <dbReference type="Google" id="ProtNLM"/>
    </source>
</evidence>
<keyword evidence="3" id="KW-1185">Reference proteome</keyword>
<organism evidence="2 3">
    <name type="scientific">Amblyomma americanum</name>
    <name type="common">Lone star tick</name>
    <dbReference type="NCBI Taxonomy" id="6943"/>
    <lineage>
        <taxon>Eukaryota</taxon>
        <taxon>Metazoa</taxon>
        <taxon>Ecdysozoa</taxon>
        <taxon>Arthropoda</taxon>
        <taxon>Chelicerata</taxon>
        <taxon>Arachnida</taxon>
        <taxon>Acari</taxon>
        <taxon>Parasitiformes</taxon>
        <taxon>Ixodida</taxon>
        <taxon>Ixodoidea</taxon>
        <taxon>Ixodidae</taxon>
        <taxon>Amblyomminae</taxon>
        <taxon>Amblyomma</taxon>
    </lineage>
</organism>
<comment type="caution">
    <text evidence="2">The sequence shown here is derived from an EMBL/GenBank/DDBJ whole genome shotgun (WGS) entry which is preliminary data.</text>
</comment>
<reference evidence="2 3" key="1">
    <citation type="journal article" date="2023" name="Arcadia Sci">
        <title>De novo assembly of a long-read Amblyomma americanum tick genome.</title>
        <authorList>
            <person name="Chou S."/>
            <person name="Poskanzer K.E."/>
            <person name="Rollins M."/>
            <person name="Thuy-Boun P.S."/>
        </authorList>
    </citation>
    <scope>NUCLEOTIDE SEQUENCE [LARGE SCALE GENOMIC DNA]</scope>
    <source>
        <strain evidence="2">F_SG_1</strain>
        <tissue evidence="2">Salivary glands</tissue>
    </source>
</reference>
<evidence type="ECO:0000313" key="2">
    <source>
        <dbReference type="EMBL" id="KAK8759413.1"/>
    </source>
</evidence>
<feature type="region of interest" description="Disordered" evidence="1">
    <location>
        <begin position="115"/>
        <end position="148"/>
    </location>
</feature>
<evidence type="ECO:0000313" key="3">
    <source>
        <dbReference type="Proteomes" id="UP001321473"/>
    </source>
</evidence>
<evidence type="ECO:0000256" key="1">
    <source>
        <dbReference type="SAM" id="MobiDB-lite"/>
    </source>
</evidence>
<protein>
    <recommendedName>
        <fullName evidence="4">DUF4806 domain-containing protein</fullName>
    </recommendedName>
</protein>
<gene>
    <name evidence="2" type="ORF">V5799_002956</name>
</gene>
<feature type="compositionally biased region" description="Low complexity" evidence="1">
    <location>
        <begin position="119"/>
        <end position="134"/>
    </location>
</feature>